<protein>
    <recommendedName>
        <fullName evidence="5">RanBP2-type domain-containing protein</fullName>
    </recommendedName>
</protein>
<evidence type="ECO:0000313" key="7">
    <source>
        <dbReference type="Proteomes" id="UP000246078"/>
    </source>
</evidence>
<dbReference type="InterPro" id="IPR036443">
    <property type="entry name" value="Znf_RanBP2_sf"/>
</dbReference>
<gene>
    <name evidence="6" type="ORF">C3747_141g56</name>
</gene>
<keyword evidence="1" id="KW-0479">Metal-binding</keyword>
<dbReference type="VEuPathDB" id="TriTrypDB:TcYC6_0106680"/>
<evidence type="ECO:0000259" key="5">
    <source>
        <dbReference type="PROSITE" id="PS50199"/>
    </source>
</evidence>
<dbReference type="VEuPathDB" id="TriTrypDB:TCDM_04840"/>
<dbReference type="SMART" id="SM00547">
    <property type="entry name" value="ZnF_RBZ"/>
    <property type="match status" value="3"/>
</dbReference>
<evidence type="ECO:0000256" key="2">
    <source>
        <dbReference type="ARBA" id="ARBA00022771"/>
    </source>
</evidence>
<dbReference type="VEuPathDB" id="TriTrypDB:TcBrA4_0033550"/>
<dbReference type="SUPFAM" id="SSF90209">
    <property type="entry name" value="Ran binding protein zinc finger-like"/>
    <property type="match status" value="1"/>
</dbReference>
<comment type="caution">
    <text evidence="6">The sequence shown here is derived from an EMBL/GenBank/DDBJ whole genome shotgun (WGS) entry which is preliminary data.</text>
</comment>
<keyword evidence="3" id="KW-0862">Zinc</keyword>
<evidence type="ECO:0000256" key="1">
    <source>
        <dbReference type="ARBA" id="ARBA00022723"/>
    </source>
</evidence>
<evidence type="ECO:0000256" key="4">
    <source>
        <dbReference type="PROSITE-ProRule" id="PRU00322"/>
    </source>
</evidence>
<dbReference type="Pfam" id="PF00641">
    <property type="entry name" value="Zn_ribbon_RanBP"/>
    <property type="match status" value="1"/>
</dbReference>
<name>A0A2V2W8K7_TRYCR</name>
<proteinExistence type="predicted"/>
<dbReference type="Gene3D" id="4.10.1060.10">
    <property type="entry name" value="Zinc finger, RanBP2-type"/>
    <property type="match status" value="1"/>
</dbReference>
<dbReference type="VEuPathDB" id="TriTrypDB:C3747_141g56"/>
<dbReference type="VEuPathDB" id="TriTrypDB:C4B63_44g149"/>
<dbReference type="GO" id="GO:0008270">
    <property type="term" value="F:zinc ion binding"/>
    <property type="evidence" value="ECO:0007669"/>
    <property type="project" value="UniProtKB-KW"/>
</dbReference>
<reference evidence="6 7" key="1">
    <citation type="journal article" date="2018" name="Microb. Genom.">
        <title>Expanding an expanded genome: long-read sequencing of Trypanosoma cruzi.</title>
        <authorList>
            <person name="Berna L."/>
            <person name="Rodriguez M."/>
            <person name="Chiribao M.L."/>
            <person name="Parodi-Talice A."/>
            <person name="Pita S."/>
            <person name="Rijo G."/>
            <person name="Alvarez-Valin F."/>
            <person name="Robello C."/>
        </authorList>
    </citation>
    <scope>NUCLEOTIDE SEQUENCE [LARGE SCALE GENOMIC DNA]</scope>
    <source>
        <strain evidence="6 7">TCC</strain>
    </source>
</reference>
<keyword evidence="2 4" id="KW-0863">Zinc-finger</keyword>
<dbReference type="InterPro" id="IPR001876">
    <property type="entry name" value="Znf_RanBP2"/>
</dbReference>
<dbReference type="PROSITE" id="PS01358">
    <property type="entry name" value="ZF_RANBP2_1"/>
    <property type="match status" value="1"/>
</dbReference>
<dbReference type="Proteomes" id="UP000246078">
    <property type="component" value="Unassembled WGS sequence"/>
</dbReference>
<dbReference type="VEuPathDB" id="TriTrypDB:TcG_01437"/>
<dbReference type="PROSITE" id="PS50199">
    <property type="entry name" value="ZF_RANBP2_2"/>
    <property type="match status" value="1"/>
</dbReference>
<dbReference type="EMBL" id="PRFC01000141">
    <property type="protein sequence ID" value="PWV04918.1"/>
    <property type="molecule type" value="Genomic_DNA"/>
</dbReference>
<dbReference type="VEuPathDB" id="TriTrypDB:Tc_MARK_6606"/>
<dbReference type="AlphaFoldDB" id="A0A2V2W8K7"/>
<dbReference type="Gene3D" id="2.30.30.380">
    <property type="entry name" value="Zn-finger domain of Sec23/24"/>
    <property type="match status" value="1"/>
</dbReference>
<feature type="domain" description="RanBP2-type" evidence="5">
    <location>
        <begin position="38"/>
        <end position="67"/>
    </location>
</feature>
<organism evidence="6 7">
    <name type="scientific">Trypanosoma cruzi</name>
    <dbReference type="NCBI Taxonomy" id="5693"/>
    <lineage>
        <taxon>Eukaryota</taxon>
        <taxon>Discoba</taxon>
        <taxon>Euglenozoa</taxon>
        <taxon>Kinetoplastea</taxon>
        <taxon>Metakinetoplastina</taxon>
        <taxon>Trypanosomatida</taxon>
        <taxon>Trypanosomatidae</taxon>
        <taxon>Trypanosoma</taxon>
        <taxon>Schizotrypanum</taxon>
    </lineage>
</organism>
<dbReference type="VEuPathDB" id="TriTrypDB:BCY84_21666"/>
<accession>A0A2V2W8K7</accession>
<sequence>MSNFYRVPLHRLMEAFPVLQEEFFHTHLETMQASEKSQQEPWYCEVCTLLNNSTVRRCVACNSARPSAAADGECAATSMDMLDEPWPCPQCTFINGSRRQLVCSICLAANPTPLQEAKNGAGGVDADTSVVWGCPAGCWVCSVEHGGCSKFNPNHFFYCQVCDKARPDLATLRF</sequence>
<evidence type="ECO:0000313" key="6">
    <source>
        <dbReference type="EMBL" id="PWV04918.1"/>
    </source>
</evidence>
<evidence type="ECO:0000256" key="3">
    <source>
        <dbReference type="ARBA" id="ARBA00022833"/>
    </source>
</evidence>
<dbReference type="VEuPathDB" id="TriTrypDB:TCSYLVIO_002937"/>
<dbReference type="VEuPathDB" id="TriTrypDB:ECC02_010339"/>